<evidence type="ECO:0000313" key="2">
    <source>
        <dbReference type="Proteomes" id="UP000515126"/>
    </source>
</evidence>
<feature type="region of interest" description="Disordered" evidence="1">
    <location>
        <begin position="1"/>
        <end position="20"/>
    </location>
</feature>
<accession>A0A6P5P1Z0</accession>
<dbReference type="PANTHER" id="PTHR42155:SF1">
    <property type="entry name" value="CATION CHANNEL SPERM-ASSOCIATED AUXILIARY SUBUNIT ZETA"/>
    <property type="match status" value="1"/>
</dbReference>
<dbReference type="GO" id="GO:0007140">
    <property type="term" value="P:male meiotic nuclear division"/>
    <property type="evidence" value="ECO:0007669"/>
    <property type="project" value="Ensembl"/>
</dbReference>
<dbReference type="Proteomes" id="UP000515126">
    <property type="component" value="Chromosome 19"/>
</dbReference>
<dbReference type="GeneID" id="110285751"/>
<evidence type="ECO:0000256" key="1">
    <source>
        <dbReference type="SAM" id="MobiDB-lite"/>
    </source>
</evidence>
<dbReference type="PANTHER" id="PTHR42155">
    <property type="entry name" value="CATION CHANNEL SPERM-ASSOCIATED PROTEIN SUBUNIT ZETA"/>
    <property type="match status" value="1"/>
</dbReference>
<dbReference type="RefSeq" id="XP_021007800.1">
    <property type="nucleotide sequence ID" value="XM_021152141.1"/>
</dbReference>
<dbReference type="GO" id="GO:0097228">
    <property type="term" value="C:sperm principal piece"/>
    <property type="evidence" value="ECO:0007669"/>
    <property type="project" value="Ensembl"/>
</dbReference>
<dbReference type="AlphaFoldDB" id="A0A6P5P1Z0"/>
<dbReference type="GO" id="GO:0048240">
    <property type="term" value="P:sperm capacitation"/>
    <property type="evidence" value="ECO:0007669"/>
    <property type="project" value="Ensembl"/>
</dbReference>
<name>A0A6P5P1Z0_MUSCR</name>
<dbReference type="GO" id="GO:0036128">
    <property type="term" value="C:CatSper complex"/>
    <property type="evidence" value="ECO:0007669"/>
    <property type="project" value="Ensembl"/>
</dbReference>
<sequence>MEESFKPVPKHANRRRSSVRSSLYGDVRDLWSTATMSTANVSVSDVCEDFDEEGKPVSNRIRKYSQSISIRDSLNLEPEQIQQQARLELEQCRGRSLEHGEDHEESETSLASSTSESLIFSLWKPHRTYWTEQQNRLPLPLMELMESEVLDILKKALSTYRSTIGRNHFMTKELQGYIEGIRKRRNKRLYFLDQ</sequence>
<keyword evidence="2" id="KW-1185">Reference proteome</keyword>
<gene>
    <name evidence="3" type="primary">Catsperz</name>
</gene>
<dbReference type="KEGG" id="mcal:110285751"/>
<dbReference type="GO" id="GO:0030317">
    <property type="term" value="P:flagellated sperm motility"/>
    <property type="evidence" value="ECO:0007669"/>
    <property type="project" value="Ensembl"/>
</dbReference>
<dbReference type="InterPro" id="IPR039019">
    <property type="entry name" value="CATSPERZ"/>
</dbReference>
<proteinExistence type="predicted"/>
<organism evidence="2 3">
    <name type="scientific">Mus caroli</name>
    <name type="common">Ryukyu mouse</name>
    <name type="synonym">Ricefield mouse</name>
    <dbReference type="NCBI Taxonomy" id="10089"/>
    <lineage>
        <taxon>Eukaryota</taxon>
        <taxon>Metazoa</taxon>
        <taxon>Chordata</taxon>
        <taxon>Craniata</taxon>
        <taxon>Vertebrata</taxon>
        <taxon>Euteleostomi</taxon>
        <taxon>Mammalia</taxon>
        <taxon>Eutheria</taxon>
        <taxon>Euarchontoglires</taxon>
        <taxon>Glires</taxon>
        <taxon>Rodentia</taxon>
        <taxon>Myomorpha</taxon>
        <taxon>Muroidea</taxon>
        <taxon>Muridae</taxon>
        <taxon>Murinae</taxon>
        <taxon>Mus</taxon>
        <taxon>Mus</taxon>
    </lineage>
</organism>
<reference evidence="3" key="1">
    <citation type="submission" date="2025-08" db="UniProtKB">
        <authorList>
            <consortium name="RefSeq"/>
        </authorList>
    </citation>
    <scope>IDENTIFICATION</scope>
</reference>
<feature type="compositionally biased region" description="Basic residues" evidence="1">
    <location>
        <begin position="8"/>
        <end position="18"/>
    </location>
</feature>
<protein>
    <submittedName>
        <fullName evidence="3">Cation channel sperm-associated protein subunit zeta</fullName>
    </submittedName>
</protein>
<evidence type="ECO:0000313" key="3">
    <source>
        <dbReference type="RefSeq" id="XP_021007800.1"/>
    </source>
</evidence>
<dbReference type="CTD" id="25858"/>